<keyword evidence="2" id="KW-1185">Reference proteome</keyword>
<dbReference type="HOGENOM" id="CLU_3251727_0_0_9"/>
<accession>U2RB45</accession>
<dbReference type="Proteomes" id="UP000016608">
    <property type="component" value="Unassembled WGS sequence"/>
</dbReference>
<evidence type="ECO:0000313" key="2">
    <source>
        <dbReference type="Proteomes" id="UP000016608"/>
    </source>
</evidence>
<protein>
    <submittedName>
        <fullName evidence="1">Uncharacterized protein</fullName>
    </submittedName>
</protein>
<sequence>MHLWFLTIGTKKSPLLLISLSNNGDFFQKFILRKFTSTWSIT</sequence>
<gene>
    <name evidence="1" type="ORF">HMPREF0373_00516</name>
</gene>
<comment type="caution">
    <text evidence="1">The sequence shown here is derived from an EMBL/GenBank/DDBJ whole genome shotgun (WGS) entry which is preliminary data.</text>
</comment>
<dbReference type="EMBL" id="AWVJ01000040">
    <property type="protein sequence ID" value="ERK50828.1"/>
    <property type="molecule type" value="Genomic_DNA"/>
</dbReference>
<name>U2RB45_EUBRA</name>
<organism evidence="1 2">
    <name type="scientific">Eubacterium ramulus ATCC 29099</name>
    <dbReference type="NCBI Taxonomy" id="1256908"/>
    <lineage>
        <taxon>Bacteria</taxon>
        <taxon>Bacillati</taxon>
        <taxon>Bacillota</taxon>
        <taxon>Clostridia</taxon>
        <taxon>Eubacteriales</taxon>
        <taxon>Eubacteriaceae</taxon>
        <taxon>Eubacterium</taxon>
    </lineage>
</organism>
<dbReference type="AlphaFoldDB" id="U2RB45"/>
<evidence type="ECO:0000313" key="1">
    <source>
        <dbReference type="EMBL" id="ERK50828.1"/>
    </source>
</evidence>
<proteinExistence type="predicted"/>
<reference evidence="1 2" key="1">
    <citation type="submission" date="2013-06" db="EMBL/GenBank/DDBJ databases">
        <authorList>
            <person name="Weinstock G."/>
            <person name="Sodergren E."/>
            <person name="Lobos E.A."/>
            <person name="Fulton L."/>
            <person name="Fulton R."/>
            <person name="Courtney L."/>
            <person name="Fronick C."/>
            <person name="O'Laughlin M."/>
            <person name="Godfrey J."/>
            <person name="Wilson R.M."/>
            <person name="Miner T."/>
            <person name="Farmer C."/>
            <person name="Delehaunty K."/>
            <person name="Cordes M."/>
            <person name="Minx P."/>
            <person name="Tomlinson C."/>
            <person name="Chen J."/>
            <person name="Wollam A."/>
            <person name="Pepin K.H."/>
            <person name="Bhonagiri V."/>
            <person name="Zhang X."/>
            <person name="Warren W."/>
            <person name="Mitreva M."/>
            <person name="Mardis E.R."/>
            <person name="Wilson R.K."/>
        </authorList>
    </citation>
    <scope>NUCLEOTIDE SEQUENCE [LARGE SCALE GENOMIC DNA]</scope>
    <source>
        <strain evidence="1 2">ATCC 29099</strain>
    </source>
</reference>